<keyword evidence="2" id="KW-1185">Reference proteome</keyword>
<dbReference type="RefSeq" id="WP_144360459.1">
    <property type="nucleotide sequence ID" value="NZ_VMNH01000030.1"/>
</dbReference>
<accession>A0A557RX58</accession>
<protein>
    <recommendedName>
        <fullName evidence="3">HEPN domain-containing protein</fullName>
    </recommendedName>
</protein>
<organism evidence="1 2">
    <name type="scientific">Sedimenticola selenatireducens</name>
    <dbReference type="NCBI Taxonomy" id="191960"/>
    <lineage>
        <taxon>Bacteria</taxon>
        <taxon>Pseudomonadati</taxon>
        <taxon>Pseudomonadota</taxon>
        <taxon>Gammaproteobacteria</taxon>
        <taxon>Chromatiales</taxon>
        <taxon>Sedimenticolaceae</taxon>
        <taxon>Sedimenticola</taxon>
    </lineage>
</organism>
<gene>
    <name evidence="1" type="ORF">FHP88_17850</name>
</gene>
<dbReference type="EMBL" id="VMNH01000030">
    <property type="protein sequence ID" value="TVO69722.1"/>
    <property type="molecule type" value="Genomic_DNA"/>
</dbReference>
<dbReference type="OrthoDB" id="9857237at2"/>
<dbReference type="AlphaFoldDB" id="A0A557RX58"/>
<evidence type="ECO:0008006" key="3">
    <source>
        <dbReference type="Google" id="ProtNLM"/>
    </source>
</evidence>
<name>A0A557RX58_9GAMM</name>
<evidence type="ECO:0000313" key="1">
    <source>
        <dbReference type="EMBL" id="TVO69722.1"/>
    </source>
</evidence>
<comment type="caution">
    <text evidence="1">The sequence shown here is derived from an EMBL/GenBank/DDBJ whole genome shotgun (WGS) entry which is preliminary data.</text>
</comment>
<dbReference type="Proteomes" id="UP000316649">
    <property type="component" value="Unassembled WGS sequence"/>
</dbReference>
<sequence>MHITFPMFEKGRSFVMAGGLVKAYEGHKFVYLHLVCQGIECIGKALLLSRNYEKFEQKLKGDYGHDLELLINEINEGSTEALFSKEAMKELKILNSYYKQHMLRYGAASDFKVEAQYITADCLHRELIECLAELNTKFASIESP</sequence>
<reference evidence="1 2" key="1">
    <citation type="submission" date="2019-07" db="EMBL/GenBank/DDBJ databases">
        <title>The pathways for chlorine oxyanion respiration interact through the shared metabolite chlorate.</title>
        <authorList>
            <person name="Barnum T.P."/>
            <person name="Cheng Y."/>
            <person name="Hill K.A."/>
            <person name="Lucas L.N."/>
            <person name="Carlson H.K."/>
            <person name="Coates J.D."/>
        </authorList>
    </citation>
    <scope>NUCLEOTIDE SEQUENCE [LARGE SCALE GENOMIC DNA]</scope>
    <source>
        <strain evidence="1 2">BK-1</strain>
    </source>
</reference>
<evidence type="ECO:0000313" key="2">
    <source>
        <dbReference type="Proteomes" id="UP000316649"/>
    </source>
</evidence>
<proteinExistence type="predicted"/>